<feature type="transmembrane region" description="Helical" evidence="5">
    <location>
        <begin position="31"/>
        <end position="53"/>
    </location>
</feature>
<feature type="transmembrane region" description="Helical" evidence="5">
    <location>
        <begin position="382"/>
        <end position="399"/>
    </location>
</feature>
<dbReference type="Proteomes" id="UP000654482">
    <property type="component" value="Unassembled WGS sequence"/>
</dbReference>
<feature type="transmembrane region" description="Helical" evidence="5">
    <location>
        <begin position="155"/>
        <end position="177"/>
    </location>
</feature>
<feature type="transmembrane region" description="Helical" evidence="5">
    <location>
        <begin position="89"/>
        <end position="108"/>
    </location>
</feature>
<accession>A0A8J7E066</accession>
<feature type="transmembrane region" description="Helical" evidence="5">
    <location>
        <begin position="219"/>
        <end position="239"/>
    </location>
</feature>
<feature type="transmembrane region" description="Helical" evidence="5">
    <location>
        <begin position="189"/>
        <end position="212"/>
    </location>
</feature>
<dbReference type="PROSITE" id="PS50801">
    <property type="entry name" value="STAS"/>
    <property type="match status" value="1"/>
</dbReference>
<feature type="domain" description="STAS" evidence="6">
    <location>
        <begin position="471"/>
        <end position="587"/>
    </location>
</feature>
<keyword evidence="2 5" id="KW-0812">Transmembrane</keyword>
<evidence type="ECO:0000256" key="3">
    <source>
        <dbReference type="ARBA" id="ARBA00022989"/>
    </source>
</evidence>
<dbReference type="SUPFAM" id="SSF52091">
    <property type="entry name" value="SpoIIaa-like"/>
    <property type="match status" value="1"/>
</dbReference>
<reference evidence="7" key="1">
    <citation type="submission" date="2020-10" db="EMBL/GenBank/DDBJ databases">
        <authorList>
            <person name="Castelo-Branco R."/>
            <person name="Eusebio N."/>
            <person name="Adriana R."/>
            <person name="Vieira A."/>
            <person name="Brugerolle De Fraissinette N."/>
            <person name="Rezende De Castro R."/>
            <person name="Schneider M.P."/>
            <person name="Vasconcelos V."/>
            <person name="Leao P.N."/>
        </authorList>
    </citation>
    <scope>NUCLEOTIDE SEQUENCE</scope>
    <source>
        <strain evidence="7">LEGE 07157</strain>
    </source>
</reference>
<gene>
    <name evidence="7" type="ORF">IQ249_24305</name>
</gene>
<feature type="transmembrane region" description="Helical" evidence="5">
    <location>
        <begin position="120"/>
        <end position="143"/>
    </location>
</feature>
<feature type="transmembrane region" description="Helical" evidence="5">
    <location>
        <begin position="59"/>
        <end position="82"/>
    </location>
</feature>
<evidence type="ECO:0000256" key="2">
    <source>
        <dbReference type="ARBA" id="ARBA00022692"/>
    </source>
</evidence>
<dbReference type="AlphaFoldDB" id="A0A8J7E066"/>
<dbReference type="GO" id="GO:0016020">
    <property type="term" value="C:membrane"/>
    <property type="evidence" value="ECO:0007669"/>
    <property type="project" value="UniProtKB-SubCell"/>
</dbReference>
<dbReference type="RefSeq" id="WP_194032110.1">
    <property type="nucleotide sequence ID" value="NZ_JADEWZ010000074.1"/>
</dbReference>
<dbReference type="InterPro" id="IPR052706">
    <property type="entry name" value="Membrane-Transporter-like"/>
</dbReference>
<keyword evidence="4 5" id="KW-0472">Membrane</keyword>
<evidence type="ECO:0000313" key="8">
    <source>
        <dbReference type="Proteomes" id="UP000654482"/>
    </source>
</evidence>
<dbReference type="Pfam" id="PF00916">
    <property type="entry name" value="Sulfate_transp"/>
    <property type="match status" value="1"/>
</dbReference>
<keyword evidence="3 5" id="KW-1133">Transmembrane helix</keyword>
<feature type="transmembrane region" description="Helical" evidence="5">
    <location>
        <begin position="355"/>
        <end position="375"/>
    </location>
</feature>
<name>A0A8J7E066_9CYAN</name>
<feature type="transmembrane region" description="Helical" evidence="5">
    <location>
        <begin position="320"/>
        <end position="340"/>
    </location>
</feature>
<dbReference type="InterPro" id="IPR002645">
    <property type="entry name" value="STAS_dom"/>
</dbReference>
<dbReference type="InterPro" id="IPR011547">
    <property type="entry name" value="SLC26A/SulP_dom"/>
</dbReference>
<sequence length="613" mass="66735">MIQPLTLPSTSSVEQPSFWEEFQPNRLLSSLMAGLVTGVIGVIRAISYAALIFSGHLAIHLNVGVGIAVYSTAAISIVVALMSSLPGMIATPLAAPTAVLAVLAAAIAERMSNAPDEQCLLTVTAAIAIGSLCTGLFLVLLGIFKLGKTISSIPYPVVGGFMAGTGWLLVAGGIQVMTDRALSPSQLPFLIQLPLFLHWLPGLILALLLLIVSKRYQHYLIMPGSLLCAIGSFYAILFFTHTPITTARTNGWLLGPFPQGGLWHPLKMAEFTQIDWGIILEQSGTIATLMFISLLSLVLTNNGIELAVERDINLSRELKAVGIANLAAGMGSGMAGNQALPSTLLVHKMGANNRLAGVFKLIPCTAVLILGSSFLSFFPKPILGGLLLYLGIDLLWQWVYKAAFKLPVLDYLTVLSIAIAINIFGFLQGVVFGLTLSVFLFTLKYSRVDATKNESSSAIQRSNIERSHEQVEILNQKGEQIYILQLHGFIFFGTANQLLDQVRDRVEQIPQKSLNYILLDFHLVSGLDSSAVLSFYKIKKLAQQQNLILVYAGLESTVETLLQQGEALEESPQIQTFPKFDRGLAWCEEQILQLEYREELSCDAFKLGMRLQK</sequence>
<dbReference type="InterPro" id="IPR036513">
    <property type="entry name" value="STAS_dom_sf"/>
</dbReference>
<feature type="transmembrane region" description="Helical" evidence="5">
    <location>
        <begin position="286"/>
        <end position="308"/>
    </location>
</feature>
<evidence type="ECO:0000259" key="6">
    <source>
        <dbReference type="PROSITE" id="PS50801"/>
    </source>
</evidence>
<dbReference type="PANTHER" id="PTHR43310:SF1">
    <property type="entry name" value="SULFATE TRANSPORTER YBAR-RELATED"/>
    <property type="match status" value="1"/>
</dbReference>
<dbReference type="Gene3D" id="3.30.750.24">
    <property type="entry name" value="STAS domain"/>
    <property type="match status" value="1"/>
</dbReference>
<protein>
    <submittedName>
        <fullName evidence="7">SulP family inorganic anion transporter</fullName>
    </submittedName>
</protein>
<dbReference type="EMBL" id="JADEWZ010000074">
    <property type="protein sequence ID" value="MBE9119016.1"/>
    <property type="molecule type" value="Genomic_DNA"/>
</dbReference>
<dbReference type="Pfam" id="PF01740">
    <property type="entry name" value="STAS"/>
    <property type="match status" value="1"/>
</dbReference>
<dbReference type="PANTHER" id="PTHR43310">
    <property type="entry name" value="SULFATE TRANSPORTER YBAR-RELATED"/>
    <property type="match status" value="1"/>
</dbReference>
<keyword evidence="8" id="KW-1185">Reference proteome</keyword>
<organism evidence="7 8">
    <name type="scientific">Lusitaniella coriacea LEGE 07157</name>
    <dbReference type="NCBI Taxonomy" id="945747"/>
    <lineage>
        <taxon>Bacteria</taxon>
        <taxon>Bacillati</taxon>
        <taxon>Cyanobacteriota</taxon>
        <taxon>Cyanophyceae</taxon>
        <taxon>Spirulinales</taxon>
        <taxon>Lusitaniellaceae</taxon>
        <taxon>Lusitaniella</taxon>
    </lineage>
</organism>
<evidence type="ECO:0000256" key="5">
    <source>
        <dbReference type="SAM" id="Phobius"/>
    </source>
</evidence>
<evidence type="ECO:0000256" key="1">
    <source>
        <dbReference type="ARBA" id="ARBA00004141"/>
    </source>
</evidence>
<dbReference type="CDD" id="cd07042">
    <property type="entry name" value="STAS_SulP_like_sulfate_transporter"/>
    <property type="match status" value="1"/>
</dbReference>
<comment type="caution">
    <text evidence="7">The sequence shown here is derived from an EMBL/GenBank/DDBJ whole genome shotgun (WGS) entry which is preliminary data.</text>
</comment>
<feature type="transmembrane region" description="Helical" evidence="5">
    <location>
        <begin position="411"/>
        <end position="443"/>
    </location>
</feature>
<comment type="subcellular location">
    <subcellularLocation>
        <location evidence="1">Membrane</location>
        <topology evidence="1">Multi-pass membrane protein</topology>
    </subcellularLocation>
</comment>
<proteinExistence type="predicted"/>
<evidence type="ECO:0000256" key="4">
    <source>
        <dbReference type="ARBA" id="ARBA00023136"/>
    </source>
</evidence>
<evidence type="ECO:0000313" key="7">
    <source>
        <dbReference type="EMBL" id="MBE9119016.1"/>
    </source>
</evidence>